<dbReference type="PANTHER" id="PTHR12083">
    <property type="entry name" value="BIFUNCTIONAL POLYNUCLEOTIDE PHOSPHATASE/KINASE"/>
    <property type="match status" value="1"/>
</dbReference>
<dbReference type="Gene3D" id="3.40.50.1000">
    <property type="entry name" value="HAD superfamily/HAD-like"/>
    <property type="match status" value="1"/>
</dbReference>
<feature type="compositionally biased region" description="Polar residues" evidence="1">
    <location>
        <begin position="49"/>
        <end position="59"/>
    </location>
</feature>
<dbReference type="FunFam" id="3.40.50.300:FF:000737">
    <property type="entry name" value="Bifunctional polynucleotide phosphatase/kinase"/>
    <property type="match status" value="1"/>
</dbReference>
<dbReference type="SUPFAM" id="SSF56784">
    <property type="entry name" value="HAD-like"/>
    <property type="match status" value="1"/>
</dbReference>
<dbReference type="FunFam" id="3.40.50.1000:FF:000078">
    <property type="entry name" value="Bifunctional polynucleotide phosphatase/kinase"/>
    <property type="match status" value="1"/>
</dbReference>
<sequence length="531" mass="58935">MQIYHPSLPLRFASSKHSTLSTLYAVLRTTTSPSTLRLYSIFGPPGTSGEMTSPSSGDNNNKRKATDEPISPPPVRRKVQSSISKDAVANFFSPKQQQKQQQQQGPKNAGTEIVWTERAAADDGSPTTLLVGRFVPEAQKELGTDGPQTARRKIAAFDLDSTLIVTQSGKKFSNDPGDWRWWHPNVPSRLQALYNNESYRIVIFSNQAGLKLHPGPGGGNSKGPKAPAAAARAKVDAFKKKCAAVLRDLGVPTTVYAATERDRYRKPRTGMWAEVCADYGIPEADVDLEHSVFVGDAGGRVERRSAPAAAPKDFSCSDRNFAHNLGVPYATPEEFFLRDPPREFAREFDLAEYPYADGEEGGAPLFEKKEEQDIVLFCGPPGSGKSTFFWKHLEPLSYERVNQDTLKTRAKCLKAASAFLDDGRSIVVDNTNPDEAGRAEWIELAKRHDVPIRCVWFQTPRAICEHNNAVRAISKSLNPEARSAVPPIAFNGYFSRFRQPTIKEGLQHVLPVKFKFRGTKEEYAIWGQYYI</sequence>
<name>A0A1W2TK44_ROSNE</name>
<gene>
    <name evidence="2" type="ORF">SAMD00023353_3300860</name>
</gene>
<accession>A0A1W2TK44</accession>
<dbReference type="EMBL" id="DF977478">
    <property type="protein sequence ID" value="GAP88621.1"/>
    <property type="molecule type" value="Genomic_DNA"/>
</dbReference>
<dbReference type="Gene3D" id="3.40.50.300">
    <property type="entry name" value="P-loop containing nucleotide triphosphate hydrolases"/>
    <property type="match status" value="1"/>
</dbReference>
<dbReference type="InterPro" id="IPR023214">
    <property type="entry name" value="HAD_sf"/>
</dbReference>
<dbReference type="Pfam" id="PF13671">
    <property type="entry name" value="AAA_33"/>
    <property type="match status" value="2"/>
</dbReference>
<keyword evidence="3" id="KW-1185">Reference proteome</keyword>
<dbReference type="NCBIfam" id="TIGR01664">
    <property type="entry name" value="DNA-3'-Pase"/>
    <property type="match status" value="1"/>
</dbReference>
<proteinExistence type="predicted"/>
<reference evidence="2" key="1">
    <citation type="submission" date="2016-03" db="EMBL/GenBank/DDBJ databases">
        <title>Draft genome sequence of Rosellinia necatrix.</title>
        <authorList>
            <person name="Kanematsu S."/>
        </authorList>
    </citation>
    <scope>NUCLEOTIDE SEQUENCE [LARGE SCALE GENOMIC DNA]</scope>
    <source>
        <strain evidence="2">W97</strain>
    </source>
</reference>
<dbReference type="Pfam" id="PF08645">
    <property type="entry name" value="PNK3P"/>
    <property type="match status" value="1"/>
</dbReference>
<dbReference type="GO" id="GO:0046404">
    <property type="term" value="F:ATP-dependent polydeoxyribonucleotide 5'-hydroxyl-kinase activity"/>
    <property type="evidence" value="ECO:0007669"/>
    <property type="project" value="TreeGrafter"/>
</dbReference>
<dbReference type="Proteomes" id="UP000054516">
    <property type="component" value="Unassembled WGS sequence"/>
</dbReference>
<evidence type="ECO:0000256" key="1">
    <source>
        <dbReference type="SAM" id="MobiDB-lite"/>
    </source>
</evidence>
<dbReference type="InterPro" id="IPR006549">
    <property type="entry name" value="HAD-SF_hydro_IIIA"/>
</dbReference>
<keyword evidence="2" id="KW-0418">Kinase</keyword>
<dbReference type="GO" id="GO:0003690">
    <property type="term" value="F:double-stranded DNA binding"/>
    <property type="evidence" value="ECO:0007669"/>
    <property type="project" value="TreeGrafter"/>
</dbReference>
<evidence type="ECO:0000313" key="3">
    <source>
        <dbReference type="Proteomes" id="UP000054516"/>
    </source>
</evidence>
<dbReference type="SUPFAM" id="SSF52540">
    <property type="entry name" value="P-loop containing nucleoside triphosphate hydrolases"/>
    <property type="match status" value="1"/>
</dbReference>
<dbReference type="InterPro" id="IPR036412">
    <property type="entry name" value="HAD-like_sf"/>
</dbReference>
<dbReference type="InterPro" id="IPR013954">
    <property type="entry name" value="PNK3P"/>
</dbReference>
<dbReference type="InterPro" id="IPR006551">
    <property type="entry name" value="Polynucleotide_phosphatase"/>
</dbReference>
<dbReference type="NCBIfam" id="TIGR01662">
    <property type="entry name" value="HAD-SF-IIIA"/>
    <property type="match status" value="1"/>
</dbReference>
<dbReference type="PANTHER" id="PTHR12083:SF9">
    <property type="entry name" value="BIFUNCTIONAL POLYNUCLEOTIDE PHOSPHATASE_KINASE"/>
    <property type="match status" value="1"/>
</dbReference>
<dbReference type="AlphaFoldDB" id="A0A1W2TK44"/>
<organism evidence="2">
    <name type="scientific">Rosellinia necatrix</name>
    <name type="common">White root-rot fungus</name>
    <dbReference type="NCBI Taxonomy" id="77044"/>
    <lineage>
        <taxon>Eukaryota</taxon>
        <taxon>Fungi</taxon>
        <taxon>Dikarya</taxon>
        <taxon>Ascomycota</taxon>
        <taxon>Pezizomycotina</taxon>
        <taxon>Sordariomycetes</taxon>
        <taxon>Xylariomycetidae</taxon>
        <taxon>Xylariales</taxon>
        <taxon>Xylariaceae</taxon>
        <taxon>Rosellinia</taxon>
    </lineage>
</organism>
<dbReference type="InterPro" id="IPR027417">
    <property type="entry name" value="P-loop_NTPase"/>
</dbReference>
<dbReference type="STRING" id="77044.A0A1W2TK44"/>
<dbReference type="GO" id="GO:0046403">
    <property type="term" value="F:polynucleotide 3'-phosphatase activity"/>
    <property type="evidence" value="ECO:0007669"/>
    <property type="project" value="TreeGrafter"/>
</dbReference>
<protein>
    <submittedName>
        <fullName evidence="2">Putative polynucleotide kinase 3 phosphatase</fullName>
    </submittedName>
</protein>
<keyword evidence="2" id="KW-0808">Transferase</keyword>
<feature type="region of interest" description="Disordered" evidence="1">
    <location>
        <begin position="40"/>
        <end position="83"/>
    </location>
</feature>
<dbReference type="OMA" id="AADWKWW"/>
<dbReference type="OrthoDB" id="19045at2759"/>
<evidence type="ECO:0000313" key="2">
    <source>
        <dbReference type="EMBL" id="GAP88621.1"/>
    </source>
</evidence>
<dbReference type="GO" id="GO:0006281">
    <property type="term" value="P:DNA repair"/>
    <property type="evidence" value="ECO:0007669"/>
    <property type="project" value="TreeGrafter"/>
</dbReference>